<dbReference type="Proteomes" id="UP000743370">
    <property type="component" value="Unassembled WGS sequence"/>
</dbReference>
<dbReference type="Gene3D" id="3.40.1740.10">
    <property type="entry name" value="VC0467-like"/>
    <property type="match status" value="1"/>
</dbReference>
<dbReference type="Gene3D" id="3.40.30.10">
    <property type="entry name" value="Glutaredoxin"/>
    <property type="match status" value="3"/>
</dbReference>
<gene>
    <name evidence="1" type="ORF">HKW66_Vig0137430</name>
</gene>
<name>A0A8T0KEU6_PHAAN</name>
<sequence length="1291" mass="145485">MKLSLLTVFVITIASLSIIPVYRCSSSSQSQFQWQILTKQNFSSQIRLHNHLLLLVALPWSGEARSLMNDVSLAVSAKPIEFASLKLMRMHRNTEKVLADSIGATDEITLVYFHYSVSYKYRGRFRAQNILFSLYPYISLAPEEVPLAALNSPLDLRSFIDSTDKAIVLVDFCGWTPKLLAKSTKDNGTQNSFTVLGNHHGMDLSRGNSRMHVSRGKTNKKVADEDTCKAELGVDKGFCKAPWLGEFTLLNYGLLEGSKDRNHDVVHYCSSSEEFERFQSFYLKFMTVVREFFLPPERNRFGLVSNRSMLSSLGVGDYGPWFAVQYQAGCSSCSNILKEEDDLNYVLQMNNYYVKELEGNDQDPILPANKPSVLLFVDRSSESSETRGKSKEALEAFRELAQHYHSVNQAGKKKNDSLDKHYHGLKSTSEHPRLKLSMPAQKIKLKEKISTVMIINEGKQVSLDNVPSDLQGSSLNEILAYLLQRKNDRKLSSLAKDLGFQLLSDDMDIGLASTQQPYSEVQSNQIPTETSEQGLADTLVLDGDSYRSAAEVEENPKLTELSSRDDEVNRPSIITHEEIKSVQPGESVADNELSTTEFVRSETDDSSGGNKYEEELTHFLGFNGSFFYSDGNYQLLERLTGGFGVPSLVIVDPIQQQHYVYPGEKSFNFSSLYDFLSEFLNRTLHPYQRSEHVFQGQKGPIHPPFVNLDFHEIDSIPQITAHSFSELAIGFNLSNKEDTSNAWNKDVLILFSNNWCSFCQRMEMVVREVYRAIKGYVNMLNSGSQNVEGISDHENLDHVTMKLPVIYLLDCTLNDCDLILKSLDQREVYPALILFPAEKKKPLLYEGDIAVIEVMKFVAEHGSNFHNLIREKVAVLWLSEREGKNKNLYDALLTDFNPEPLQSHSKYHGAQGHDLLDQVVRPSPVSSPVTNGLHEALPHVVIGSVLIATEKLLGVHPFDGSKILILAANEVTGFQGLILNKHIQWSLLPKLEEELEKLKEAPLSLGGPVMETGMPLLSLTRTLSGNHLPEILPGIYLLDQVTTIRKIEELKSANESVGDYWFFLGYSSWGWKQLYDEMAEGAWNLRNLVSQRSFNPIFNPYHSIDKLNNTFRLFSRIPSYNNPTVTVTASSKRKDDFNSPLIGKNTNRAARRLITISPGDGRYHGDWTSDYLVSLHDLDLQDLIEDDGNSHKNAQVFINLSVQKHASFGLSVDGRVTTSFTRKCSNCSTPYCRQIEAKFNVWVLIAPKDDRKQPQLEIGDDPNVIYVRPGHEVDLDSLVQDAIRLNSAVKV</sequence>
<dbReference type="Pfam" id="PF02620">
    <property type="entry name" value="YceD"/>
    <property type="match status" value="1"/>
</dbReference>
<dbReference type="Pfam" id="PF02622">
    <property type="entry name" value="DUF179"/>
    <property type="match status" value="1"/>
</dbReference>
<dbReference type="PANTHER" id="PTHR31984:SF12">
    <property type="entry name" value="THIOREDOXIN DOMAIN-CONTAINING PROTEIN"/>
    <property type="match status" value="1"/>
</dbReference>
<dbReference type="InterPro" id="IPR036249">
    <property type="entry name" value="Thioredoxin-like_sf"/>
</dbReference>
<reference evidence="1 2" key="1">
    <citation type="submission" date="2020-05" db="EMBL/GenBank/DDBJ databases">
        <title>Vigna angularis (adzuki bean) Var. LongXiaoDou No. 4 denovo assembly.</title>
        <authorList>
            <person name="Xiang H."/>
        </authorList>
    </citation>
    <scope>NUCLEOTIDE SEQUENCE [LARGE SCALE GENOMIC DNA]</scope>
    <source>
        <tissue evidence="1">Leaf</tissue>
    </source>
</reference>
<dbReference type="InterPro" id="IPR003772">
    <property type="entry name" value="YceD"/>
</dbReference>
<dbReference type="InterPro" id="IPR003774">
    <property type="entry name" value="AlgH-like"/>
</dbReference>
<comment type="caution">
    <text evidence="1">The sequence shown here is derived from an EMBL/GenBank/DDBJ whole genome shotgun (WGS) entry which is preliminary data.</text>
</comment>
<evidence type="ECO:0000313" key="2">
    <source>
        <dbReference type="Proteomes" id="UP000743370"/>
    </source>
</evidence>
<accession>A0A8T0KEU6</accession>
<dbReference type="EMBL" id="JABFOF010000005">
    <property type="protein sequence ID" value="KAG2398021.1"/>
    <property type="molecule type" value="Genomic_DNA"/>
</dbReference>
<proteinExistence type="predicted"/>
<dbReference type="SUPFAM" id="SSF52833">
    <property type="entry name" value="Thioredoxin-like"/>
    <property type="match status" value="1"/>
</dbReference>
<protein>
    <submittedName>
        <fullName evidence="1">Large ribosomal RNA subunit accumulation protein</fullName>
    </submittedName>
</protein>
<dbReference type="PANTHER" id="PTHR31984">
    <property type="entry name" value="TRANSPORTER, PUTATIVE (DUF179)-RELATED"/>
    <property type="match status" value="1"/>
</dbReference>
<organism evidence="1 2">
    <name type="scientific">Phaseolus angularis</name>
    <name type="common">Azuki bean</name>
    <name type="synonym">Vigna angularis</name>
    <dbReference type="NCBI Taxonomy" id="3914"/>
    <lineage>
        <taxon>Eukaryota</taxon>
        <taxon>Viridiplantae</taxon>
        <taxon>Streptophyta</taxon>
        <taxon>Embryophyta</taxon>
        <taxon>Tracheophyta</taxon>
        <taxon>Spermatophyta</taxon>
        <taxon>Magnoliopsida</taxon>
        <taxon>eudicotyledons</taxon>
        <taxon>Gunneridae</taxon>
        <taxon>Pentapetalae</taxon>
        <taxon>rosids</taxon>
        <taxon>fabids</taxon>
        <taxon>Fabales</taxon>
        <taxon>Fabaceae</taxon>
        <taxon>Papilionoideae</taxon>
        <taxon>50 kb inversion clade</taxon>
        <taxon>NPAAA clade</taxon>
        <taxon>indigoferoid/millettioid clade</taxon>
        <taxon>Phaseoleae</taxon>
        <taxon>Vigna</taxon>
    </lineage>
</organism>
<dbReference type="SUPFAM" id="SSF143456">
    <property type="entry name" value="VC0467-like"/>
    <property type="match status" value="1"/>
</dbReference>
<evidence type="ECO:0000313" key="1">
    <source>
        <dbReference type="EMBL" id="KAG2398021.1"/>
    </source>
</evidence>